<name>A0A2T1LTU3_9CHRO</name>
<dbReference type="Pfam" id="PF07963">
    <property type="entry name" value="N_methyl"/>
    <property type="match status" value="1"/>
</dbReference>
<reference evidence="7 8" key="1">
    <citation type="submission" date="2018-03" db="EMBL/GenBank/DDBJ databases">
        <title>The ancient ancestry and fast evolution of plastids.</title>
        <authorList>
            <person name="Moore K.R."/>
            <person name="Magnabosco C."/>
            <person name="Momper L."/>
            <person name="Gold D.A."/>
            <person name="Bosak T."/>
            <person name="Fournier G.P."/>
        </authorList>
    </citation>
    <scope>NUCLEOTIDE SEQUENCE [LARGE SCALE GENOMIC DNA]</scope>
    <source>
        <strain evidence="7 8">CCALA 016</strain>
    </source>
</reference>
<comment type="caution">
    <text evidence="7">The sequence shown here is derived from an EMBL/GenBank/DDBJ whole genome shotgun (WGS) entry which is preliminary data.</text>
</comment>
<evidence type="ECO:0000256" key="3">
    <source>
        <dbReference type="ARBA" id="ARBA00022692"/>
    </source>
</evidence>
<evidence type="ECO:0000256" key="2">
    <source>
        <dbReference type="ARBA" id="ARBA00022481"/>
    </source>
</evidence>
<keyword evidence="3 6" id="KW-0812">Transmembrane</keyword>
<gene>
    <name evidence="7" type="ORF">C7H19_18775</name>
</gene>
<dbReference type="InterPro" id="IPR000983">
    <property type="entry name" value="Bac_GSPG_pilin"/>
</dbReference>
<evidence type="ECO:0000256" key="5">
    <source>
        <dbReference type="ARBA" id="ARBA00023136"/>
    </source>
</evidence>
<dbReference type="InterPro" id="IPR045584">
    <property type="entry name" value="Pilin-like"/>
</dbReference>
<comment type="subcellular location">
    <subcellularLocation>
        <location evidence="1">Membrane</location>
        <topology evidence="1">Single-pass membrane protein</topology>
    </subcellularLocation>
</comment>
<keyword evidence="2" id="KW-0488">Methylation</keyword>
<dbReference type="PROSITE" id="PS00409">
    <property type="entry name" value="PROKAR_NTER_METHYL"/>
    <property type="match status" value="1"/>
</dbReference>
<keyword evidence="5 6" id="KW-0472">Membrane</keyword>
<dbReference type="GO" id="GO:0015627">
    <property type="term" value="C:type II protein secretion system complex"/>
    <property type="evidence" value="ECO:0007669"/>
    <property type="project" value="InterPro"/>
</dbReference>
<dbReference type="PANTHER" id="PTHR30093">
    <property type="entry name" value="GENERAL SECRETION PATHWAY PROTEIN G"/>
    <property type="match status" value="1"/>
</dbReference>
<dbReference type="Proteomes" id="UP000239001">
    <property type="component" value="Unassembled WGS sequence"/>
</dbReference>
<dbReference type="NCBIfam" id="TIGR02532">
    <property type="entry name" value="IV_pilin_GFxxxE"/>
    <property type="match status" value="1"/>
</dbReference>
<sequence>MNTHFTAEFLQNLVRKRENRGFTLIELLVVVIMVGVLAAISLPMLLQQIAKGRQAEARATLGAMNRAQMAYRYEKTVFGQIQDLPMKIPSPGQYYSFANDGTPDATYGAQKALALPDYDNDIKNYASASGQSASGGYNAVLCEDDTPIQDNVTTANAAGVVSCVDGIDLK</sequence>
<evidence type="ECO:0000313" key="8">
    <source>
        <dbReference type="Proteomes" id="UP000239001"/>
    </source>
</evidence>
<dbReference type="GO" id="GO:0016020">
    <property type="term" value="C:membrane"/>
    <property type="evidence" value="ECO:0007669"/>
    <property type="project" value="UniProtKB-SubCell"/>
</dbReference>
<dbReference type="OrthoDB" id="467711at2"/>
<evidence type="ECO:0000313" key="7">
    <source>
        <dbReference type="EMBL" id="PSF34474.1"/>
    </source>
</evidence>
<dbReference type="GO" id="GO:0015628">
    <property type="term" value="P:protein secretion by the type II secretion system"/>
    <property type="evidence" value="ECO:0007669"/>
    <property type="project" value="InterPro"/>
</dbReference>
<dbReference type="PRINTS" id="PR00813">
    <property type="entry name" value="BCTERIALGSPG"/>
</dbReference>
<keyword evidence="8" id="KW-1185">Reference proteome</keyword>
<evidence type="ECO:0000256" key="1">
    <source>
        <dbReference type="ARBA" id="ARBA00004167"/>
    </source>
</evidence>
<dbReference type="PANTHER" id="PTHR30093:SF44">
    <property type="entry name" value="TYPE II SECRETION SYSTEM CORE PROTEIN G"/>
    <property type="match status" value="1"/>
</dbReference>
<dbReference type="Pfam" id="PF16734">
    <property type="entry name" value="Pilin_GH"/>
    <property type="match status" value="1"/>
</dbReference>
<dbReference type="InterPro" id="IPR031975">
    <property type="entry name" value="Pilin_GH"/>
</dbReference>
<dbReference type="EMBL" id="PXOH01000026">
    <property type="protein sequence ID" value="PSF34474.1"/>
    <property type="molecule type" value="Genomic_DNA"/>
</dbReference>
<reference evidence="7 8" key="2">
    <citation type="submission" date="2018-03" db="EMBL/GenBank/DDBJ databases">
        <authorList>
            <person name="Keele B.F."/>
        </authorList>
    </citation>
    <scope>NUCLEOTIDE SEQUENCE [LARGE SCALE GENOMIC DNA]</scope>
    <source>
        <strain evidence="7 8">CCALA 016</strain>
    </source>
</reference>
<dbReference type="InterPro" id="IPR012902">
    <property type="entry name" value="N_methyl_site"/>
</dbReference>
<dbReference type="Gene3D" id="3.30.700.10">
    <property type="entry name" value="Glycoprotein, Type 4 Pilin"/>
    <property type="match status" value="1"/>
</dbReference>
<keyword evidence="4 6" id="KW-1133">Transmembrane helix</keyword>
<accession>A0A2T1LTU3</accession>
<feature type="transmembrane region" description="Helical" evidence="6">
    <location>
        <begin position="21"/>
        <end position="46"/>
    </location>
</feature>
<dbReference type="SUPFAM" id="SSF54523">
    <property type="entry name" value="Pili subunits"/>
    <property type="match status" value="1"/>
</dbReference>
<organism evidence="7 8">
    <name type="scientific">Aphanothece hegewaldii CCALA 016</name>
    <dbReference type="NCBI Taxonomy" id="2107694"/>
    <lineage>
        <taxon>Bacteria</taxon>
        <taxon>Bacillati</taxon>
        <taxon>Cyanobacteriota</taxon>
        <taxon>Cyanophyceae</taxon>
        <taxon>Oscillatoriophycideae</taxon>
        <taxon>Chroococcales</taxon>
        <taxon>Aphanothecaceae</taxon>
        <taxon>Aphanothece</taxon>
    </lineage>
</organism>
<dbReference type="AlphaFoldDB" id="A0A2T1LTU3"/>
<evidence type="ECO:0000256" key="6">
    <source>
        <dbReference type="SAM" id="Phobius"/>
    </source>
</evidence>
<evidence type="ECO:0000256" key="4">
    <source>
        <dbReference type="ARBA" id="ARBA00022989"/>
    </source>
</evidence>
<proteinExistence type="predicted"/>
<dbReference type="RefSeq" id="WP_106458457.1">
    <property type="nucleotide sequence ID" value="NZ_PXOH01000026.1"/>
</dbReference>
<protein>
    <submittedName>
        <fullName evidence="7">Pili assembly chaperone</fullName>
    </submittedName>
</protein>